<organism evidence="19 20">
    <name type="scientific">Branchiostoma floridae</name>
    <name type="common">Florida lancelet</name>
    <name type="synonym">Amphioxus</name>
    <dbReference type="NCBI Taxonomy" id="7739"/>
    <lineage>
        <taxon>Eukaryota</taxon>
        <taxon>Metazoa</taxon>
        <taxon>Chordata</taxon>
        <taxon>Cephalochordata</taxon>
        <taxon>Leptocardii</taxon>
        <taxon>Amphioxiformes</taxon>
        <taxon>Branchiostomatidae</taxon>
        <taxon>Branchiostoma</taxon>
    </lineage>
</organism>
<feature type="transmembrane region" description="Helical" evidence="14">
    <location>
        <begin position="683"/>
        <end position="707"/>
    </location>
</feature>
<keyword evidence="14" id="KW-0472">Membrane</keyword>
<evidence type="ECO:0000313" key="20">
    <source>
        <dbReference type="RefSeq" id="XP_035660890.1"/>
    </source>
</evidence>
<sequence length="752" mass="81201">MGYQLDGAPTAECLPFEDDYVDWAGYWSNPPPSCIAVQCEQPTAPENGAMSGDTRYQSVIQFRCQRGYEIEGDERITCQADGTWSGNVPVCRDIDGCSPNPCAPRATCTDTPAPGIGATCTCEPGYEGDGTADGTGCNAVRCSQPVPPANGDMSWSHTYMEEVVFTCREGYRLVGARSVTCQHDRTWSDSFPTCTDIDGCSPNPCAPLATCADVLAPGTGATCTCAAGYDGDGTSEGTGCTGRLDLVFTNVGVDHVTVTWTGPDDLDIAGYQVRYSHGGGPYRDLVPPPDPNSTAATVRGLWADTEYTVVVTSLGEGGEKNGEGNGVVTTAKVVVDVECSEGTMRVSIPLAALPGVDLNSLHLLDHTCMATVGPAAVTLETGLTECGTIKQANTEYDKFIFMNEVISEQVTLENGAVRGTDFRRRFQCEFHRQFVISQGREIMYNIPSPSVEIVDADDILTFNLNMFTSADFSTMYDSSDFPLVMSSSDRLYFGLSLDTELDVLELFALQCVATPTTDPTAEPNVRVIHEGNVQMSSYSFPVLCYSCHLDPTITKDDTRSSDTALYYSVDAFTIPNADDSRLVYFHCTMLVCLKDDPDSRCKQGCISSRRRRALTQEIRPSTALGKTQAPTALGKTRAPTDLGKTQPPTDLGKIRVRRESITERRANISQGPIIIADGHDDHVFPTIGVAMGTVGAVLGVMLLVAALGRGRKKRDQDIKEMAAERCVVLDNSAFLSMEQMKRWGANPAYDPE</sequence>
<keyword evidence="14" id="KW-1133">Transmembrane helix</keyword>
<keyword evidence="10" id="KW-0325">Glycoprotein</keyword>
<gene>
    <name evidence="20" type="primary">LOC118405495</name>
</gene>
<keyword evidence="19" id="KW-1185">Reference proteome</keyword>
<dbReference type="SUPFAM" id="SSF57535">
    <property type="entry name" value="Complement control module/SCR domain"/>
    <property type="match status" value="2"/>
</dbReference>
<dbReference type="Gene3D" id="2.60.40.4100">
    <property type="entry name" value="Zona pellucida, ZP-C domain"/>
    <property type="match status" value="1"/>
</dbReference>
<dbReference type="PROSITE" id="PS51034">
    <property type="entry name" value="ZP_2"/>
    <property type="match status" value="1"/>
</dbReference>
<dbReference type="GeneID" id="118405495"/>
<evidence type="ECO:0000313" key="19">
    <source>
        <dbReference type="Proteomes" id="UP000001554"/>
    </source>
</evidence>
<dbReference type="InterPro" id="IPR000742">
    <property type="entry name" value="EGF"/>
</dbReference>
<dbReference type="Pfam" id="PF00041">
    <property type="entry name" value="fn3"/>
    <property type="match status" value="1"/>
</dbReference>
<dbReference type="PANTHER" id="PTHR14002">
    <property type="entry name" value="ENDOGLIN/TGF-BETA RECEPTOR TYPE III"/>
    <property type="match status" value="1"/>
</dbReference>
<dbReference type="CDD" id="cd00063">
    <property type="entry name" value="FN3"/>
    <property type="match status" value="1"/>
</dbReference>
<evidence type="ECO:0000256" key="11">
    <source>
        <dbReference type="PROSITE-ProRule" id="PRU00076"/>
    </source>
</evidence>
<dbReference type="InterPro" id="IPR042235">
    <property type="entry name" value="ZP-C_dom"/>
</dbReference>
<comment type="subcellular location">
    <subcellularLocation>
        <location evidence="1">Secreted</location>
    </subcellularLocation>
</comment>
<feature type="region of interest" description="Disordered" evidence="13">
    <location>
        <begin position="622"/>
        <end position="650"/>
    </location>
</feature>
<dbReference type="InterPro" id="IPR001881">
    <property type="entry name" value="EGF-like_Ca-bd_dom"/>
</dbReference>
<dbReference type="SMART" id="SM00032">
    <property type="entry name" value="CCP"/>
    <property type="match status" value="2"/>
</dbReference>
<dbReference type="Gene3D" id="2.10.25.10">
    <property type="entry name" value="Laminin"/>
    <property type="match status" value="2"/>
</dbReference>
<keyword evidence="9 12" id="KW-1015">Disulfide bond</keyword>
<dbReference type="CDD" id="cd00033">
    <property type="entry name" value="CCP"/>
    <property type="match status" value="2"/>
</dbReference>
<evidence type="ECO:0000259" key="17">
    <source>
        <dbReference type="PROSITE" id="PS50923"/>
    </source>
</evidence>
<evidence type="ECO:0000256" key="14">
    <source>
        <dbReference type="SAM" id="Phobius"/>
    </source>
</evidence>
<dbReference type="Proteomes" id="UP000001554">
    <property type="component" value="Chromosome 18"/>
</dbReference>
<evidence type="ECO:0000256" key="9">
    <source>
        <dbReference type="ARBA" id="ARBA00023157"/>
    </source>
</evidence>
<evidence type="ECO:0000256" key="10">
    <source>
        <dbReference type="ARBA" id="ARBA00023180"/>
    </source>
</evidence>
<evidence type="ECO:0000256" key="4">
    <source>
        <dbReference type="ARBA" id="ARBA00022659"/>
    </source>
</evidence>
<dbReference type="KEGG" id="bfo:118405495"/>
<dbReference type="SMART" id="SM00179">
    <property type="entry name" value="EGF_CA"/>
    <property type="match status" value="2"/>
</dbReference>
<feature type="domain" description="Sushi" evidence="17">
    <location>
        <begin position="140"/>
        <end position="196"/>
    </location>
</feature>
<keyword evidence="2" id="KW-0964">Secreted</keyword>
<evidence type="ECO:0000256" key="13">
    <source>
        <dbReference type="SAM" id="MobiDB-lite"/>
    </source>
</evidence>
<dbReference type="GO" id="GO:0005509">
    <property type="term" value="F:calcium ion binding"/>
    <property type="evidence" value="ECO:0007669"/>
    <property type="project" value="InterPro"/>
</dbReference>
<dbReference type="SMART" id="SM00060">
    <property type="entry name" value="FN3"/>
    <property type="match status" value="1"/>
</dbReference>
<keyword evidence="5" id="KW-0732">Signal</keyword>
<feature type="domain" description="Sushi" evidence="17">
    <location>
        <begin position="1"/>
        <end position="36"/>
    </location>
</feature>
<dbReference type="FunFam" id="2.10.70.10:FF:000064">
    <property type="entry name" value="Fibulin 7"/>
    <property type="match status" value="1"/>
</dbReference>
<dbReference type="PROSITE" id="PS50923">
    <property type="entry name" value="SUSHI"/>
    <property type="match status" value="3"/>
</dbReference>
<dbReference type="InterPro" id="IPR001507">
    <property type="entry name" value="ZP_dom"/>
</dbReference>
<dbReference type="GO" id="GO:0007155">
    <property type="term" value="P:cell adhesion"/>
    <property type="evidence" value="ECO:0007669"/>
    <property type="project" value="UniProtKB-KW"/>
</dbReference>
<dbReference type="Pfam" id="PF00100">
    <property type="entry name" value="Zona_pellucida"/>
    <property type="match status" value="1"/>
</dbReference>
<evidence type="ECO:0000259" key="18">
    <source>
        <dbReference type="PROSITE" id="PS51034"/>
    </source>
</evidence>
<dbReference type="SMART" id="SM00181">
    <property type="entry name" value="EGF"/>
    <property type="match status" value="2"/>
</dbReference>
<feature type="domain" description="ZP" evidence="18">
    <location>
        <begin position="338"/>
        <end position="608"/>
    </location>
</feature>
<feature type="domain" description="Fibronectin type-III" evidence="16">
    <location>
        <begin position="242"/>
        <end position="334"/>
    </location>
</feature>
<evidence type="ECO:0000259" key="16">
    <source>
        <dbReference type="PROSITE" id="PS50853"/>
    </source>
</evidence>
<dbReference type="SMART" id="SM00241">
    <property type="entry name" value="ZP"/>
    <property type="match status" value="1"/>
</dbReference>
<feature type="domain" description="EGF-like" evidence="15">
    <location>
        <begin position="196"/>
        <end position="235"/>
    </location>
</feature>
<feature type="domain" description="Sushi" evidence="17">
    <location>
        <begin position="37"/>
        <end position="93"/>
    </location>
</feature>
<dbReference type="OMA" id="ITCFYER"/>
<evidence type="ECO:0000256" key="1">
    <source>
        <dbReference type="ARBA" id="ARBA00004613"/>
    </source>
</evidence>
<keyword evidence="7" id="KW-0106">Calcium</keyword>
<evidence type="ECO:0000256" key="3">
    <source>
        <dbReference type="ARBA" id="ARBA00022536"/>
    </source>
</evidence>
<reference evidence="19" key="1">
    <citation type="journal article" date="2020" name="Nat. Ecol. Evol.">
        <title>Deeply conserved synteny resolves early events in vertebrate evolution.</title>
        <authorList>
            <person name="Simakov O."/>
            <person name="Marletaz F."/>
            <person name="Yue J.X."/>
            <person name="O'Connell B."/>
            <person name="Jenkins J."/>
            <person name="Brandt A."/>
            <person name="Calef R."/>
            <person name="Tung C.H."/>
            <person name="Huang T.K."/>
            <person name="Schmutz J."/>
            <person name="Satoh N."/>
            <person name="Yu J.K."/>
            <person name="Putnam N.H."/>
            <person name="Green R.E."/>
            <person name="Rokhsar D.S."/>
        </authorList>
    </citation>
    <scope>NUCLEOTIDE SEQUENCE [LARGE SCALE GENOMIC DNA]</scope>
    <source>
        <strain evidence="19">S238N-H82</strain>
    </source>
</reference>
<evidence type="ECO:0000256" key="8">
    <source>
        <dbReference type="ARBA" id="ARBA00022889"/>
    </source>
</evidence>
<dbReference type="GO" id="GO:0005615">
    <property type="term" value="C:extracellular space"/>
    <property type="evidence" value="ECO:0000318"/>
    <property type="project" value="GO_Central"/>
</dbReference>
<evidence type="ECO:0000256" key="6">
    <source>
        <dbReference type="ARBA" id="ARBA00022737"/>
    </source>
</evidence>
<dbReference type="PROSITE" id="PS50853">
    <property type="entry name" value="FN3"/>
    <property type="match status" value="1"/>
</dbReference>
<dbReference type="InterPro" id="IPR055356">
    <property type="entry name" value="ZP-N"/>
</dbReference>
<dbReference type="OrthoDB" id="10063988at2759"/>
<dbReference type="Gene3D" id="2.60.40.3210">
    <property type="entry name" value="Zona pellucida, ZP-N domain"/>
    <property type="match status" value="1"/>
</dbReference>
<dbReference type="InterPro" id="IPR013783">
    <property type="entry name" value="Ig-like_fold"/>
</dbReference>
<dbReference type="Gene3D" id="2.10.70.10">
    <property type="entry name" value="Complement Module, domain 1"/>
    <property type="match status" value="3"/>
</dbReference>
<dbReference type="CDD" id="cd00054">
    <property type="entry name" value="EGF_CA"/>
    <property type="match status" value="1"/>
</dbReference>
<dbReference type="SUPFAM" id="SSF49265">
    <property type="entry name" value="Fibronectin type III"/>
    <property type="match status" value="1"/>
</dbReference>
<keyword evidence="4 12" id="KW-0768">Sushi</keyword>
<dbReference type="InterPro" id="IPR035976">
    <property type="entry name" value="Sushi/SCR/CCP_sf"/>
</dbReference>
<feature type="disulfide bond" evidence="12">
    <location>
        <begin position="64"/>
        <end position="91"/>
    </location>
</feature>
<feature type="domain" description="EGF-like" evidence="15">
    <location>
        <begin position="93"/>
        <end position="132"/>
    </location>
</feature>
<dbReference type="InterPro" id="IPR055355">
    <property type="entry name" value="ZP-C"/>
</dbReference>
<dbReference type="AlphaFoldDB" id="A0A9J7HM89"/>
<dbReference type="InterPro" id="IPR036116">
    <property type="entry name" value="FN3_sf"/>
</dbReference>
<dbReference type="Pfam" id="PF23344">
    <property type="entry name" value="ZP-N"/>
    <property type="match status" value="1"/>
</dbReference>
<keyword evidence="14" id="KW-0812">Transmembrane</keyword>
<feature type="disulfide bond" evidence="12">
    <location>
        <begin position="167"/>
        <end position="194"/>
    </location>
</feature>
<evidence type="ECO:0000256" key="7">
    <source>
        <dbReference type="ARBA" id="ARBA00022837"/>
    </source>
</evidence>
<keyword evidence="8" id="KW-0130">Cell adhesion</keyword>
<protein>
    <submittedName>
        <fullName evidence="20">Uncharacterized protein LOC118405495</fullName>
    </submittedName>
</protein>
<evidence type="ECO:0000256" key="5">
    <source>
        <dbReference type="ARBA" id="ARBA00022729"/>
    </source>
</evidence>
<dbReference type="PANTHER" id="PTHR14002:SF43">
    <property type="entry name" value="DELTA-LIKE PROTEIN"/>
    <property type="match status" value="1"/>
</dbReference>
<dbReference type="GO" id="GO:0009986">
    <property type="term" value="C:cell surface"/>
    <property type="evidence" value="ECO:0000318"/>
    <property type="project" value="GO_Central"/>
</dbReference>
<dbReference type="PROSITE" id="PS50026">
    <property type="entry name" value="EGF_3"/>
    <property type="match status" value="2"/>
</dbReference>
<dbReference type="InterPro" id="IPR003961">
    <property type="entry name" value="FN3_dom"/>
</dbReference>
<name>A0A9J7HM89_BRAFL</name>
<evidence type="ECO:0000259" key="15">
    <source>
        <dbReference type="PROSITE" id="PS50026"/>
    </source>
</evidence>
<evidence type="ECO:0000256" key="2">
    <source>
        <dbReference type="ARBA" id="ARBA00022525"/>
    </source>
</evidence>
<comment type="caution">
    <text evidence="11">Lacks conserved residue(s) required for the propagation of feature annotation.</text>
</comment>
<accession>A0A9J7HM89</accession>
<evidence type="ECO:0000256" key="12">
    <source>
        <dbReference type="PROSITE-ProRule" id="PRU00302"/>
    </source>
</evidence>
<dbReference type="Gene3D" id="2.60.40.10">
    <property type="entry name" value="Immunoglobulins"/>
    <property type="match status" value="1"/>
</dbReference>
<dbReference type="InterPro" id="IPR000436">
    <property type="entry name" value="Sushi_SCR_CCP_dom"/>
</dbReference>
<proteinExistence type="predicted"/>
<reference evidence="20" key="2">
    <citation type="submission" date="2025-08" db="UniProtKB">
        <authorList>
            <consortium name="RefSeq"/>
        </authorList>
    </citation>
    <scope>IDENTIFICATION</scope>
    <source>
        <strain evidence="20">S238N-H82</strain>
        <tissue evidence="20">Testes</tissue>
    </source>
</reference>
<dbReference type="Pfam" id="PF00084">
    <property type="entry name" value="Sushi"/>
    <property type="match status" value="2"/>
</dbReference>
<dbReference type="RefSeq" id="XP_035660890.1">
    <property type="nucleotide sequence ID" value="XM_035804997.1"/>
</dbReference>
<keyword evidence="3 11" id="KW-0245">EGF-like domain</keyword>
<keyword evidence="6" id="KW-0677">Repeat</keyword>